<protein>
    <submittedName>
        <fullName evidence="5">LRR receptor-like serine/threonine-protein kinase</fullName>
    </submittedName>
</protein>
<dbReference type="InterPro" id="IPR011009">
    <property type="entry name" value="Kinase-like_dom_sf"/>
</dbReference>
<dbReference type="PROSITE" id="PS50011">
    <property type="entry name" value="PROTEIN_KINASE_DOM"/>
    <property type="match status" value="1"/>
</dbReference>
<keyword evidence="2" id="KW-0067">ATP-binding</keyword>
<dbReference type="AlphaFoldDB" id="A0AAV9ECM6"/>
<reference evidence="5" key="2">
    <citation type="submission" date="2023-06" db="EMBL/GenBank/DDBJ databases">
        <authorList>
            <person name="Ma L."/>
            <person name="Liu K.-W."/>
            <person name="Li Z."/>
            <person name="Hsiao Y.-Y."/>
            <person name="Qi Y."/>
            <person name="Fu T."/>
            <person name="Tang G."/>
            <person name="Zhang D."/>
            <person name="Sun W.-H."/>
            <person name="Liu D.-K."/>
            <person name="Li Y."/>
            <person name="Chen G.-Z."/>
            <person name="Liu X.-D."/>
            <person name="Liao X.-Y."/>
            <person name="Jiang Y.-T."/>
            <person name="Yu X."/>
            <person name="Hao Y."/>
            <person name="Huang J."/>
            <person name="Zhao X.-W."/>
            <person name="Ke S."/>
            <person name="Chen Y.-Y."/>
            <person name="Wu W.-L."/>
            <person name="Hsu J.-L."/>
            <person name="Lin Y.-F."/>
            <person name="Huang M.-D."/>
            <person name="Li C.-Y."/>
            <person name="Huang L."/>
            <person name="Wang Z.-W."/>
            <person name="Zhao X."/>
            <person name="Zhong W.-Y."/>
            <person name="Peng D.-H."/>
            <person name="Ahmad S."/>
            <person name="Lan S."/>
            <person name="Zhang J.-S."/>
            <person name="Tsai W.-C."/>
            <person name="Van De Peer Y."/>
            <person name="Liu Z.-J."/>
        </authorList>
    </citation>
    <scope>NUCLEOTIDE SEQUENCE</scope>
    <source>
        <strain evidence="5">CP</strain>
        <tissue evidence="5">Leaves</tissue>
    </source>
</reference>
<keyword evidence="5" id="KW-0808">Transferase</keyword>
<dbReference type="PANTHER" id="PTHR47989:SF65">
    <property type="entry name" value="PROTEIN KINASE DOMAIN-CONTAINING PROTEIN"/>
    <property type="match status" value="1"/>
</dbReference>
<evidence type="ECO:0000313" key="5">
    <source>
        <dbReference type="EMBL" id="KAK1311117.1"/>
    </source>
</evidence>
<evidence type="ECO:0000259" key="4">
    <source>
        <dbReference type="PROSITE" id="PS50011"/>
    </source>
</evidence>
<dbReference type="EMBL" id="JAUJYO010000008">
    <property type="protein sequence ID" value="KAK1311117.1"/>
    <property type="molecule type" value="Genomic_DNA"/>
</dbReference>
<feature type="domain" description="Protein kinase" evidence="4">
    <location>
        <begin position="1"/>
        <end position="156"/>
    </location>
</feature>
<dbReference type="PANTHER" id="PTHR47989">
    <property type="entry name" value="OS01G0750732 PROTEIN"/>
    <property type="match status" value="1"/>
</dbReference>
<reference evidence="5" key="1">
    <citation type="journal article" date="2023" name="Nat. Commun.">
        <title>Diploid and tetraploid genomes of Acorus and the evolution of monocots.</title>
        <authorList>
            <person name="Ma L."/>
            <person name="Liu K.W."/>
            <person name="Li Z."/>
            <person name="Hsiao Y.Y."/>
            <person name="Qi Y."/>
            <person name="Fu T."/>
            <person name="Tang G.D."/>
            <person name="Zhang D."/>
            <person name="Sun W.H."/>
            <person name="Liu D.K."/>
            <person name="Li Y."/>
            <person name="Chen G.Z."/>
            <person name="Liu X.D."/>
            <person name="Liao X.Y."/>
            <person name="Jiang Y.T."/>
            <person name="Yu X."/>
            <person name="Hao Y."/>
            <person name="Huang J."/>
            <person name="Zhao X.W."/>
            <person name="Ke S."/>
            <person name="Chen Y.Y."/>
            <person name="Wu W.L."/>
            <person name="Hsu J.L."/>
            <person name="Lin Y.F."/>
            <person name="Huang M.D."/>
            <person name="Li C.Y."/>
            <person name="Huang L."/>
            <person name="Wang Z.W."/>
            <person name="Zhao X."/>
            <person name="Zhong W.Y."/>
            <person name="Peng D.H."/>
            <person name="Ahmad S."/>
            <person name="Lan S."/>
            <person name="Zhang J.S."/>
            <person name="Tsai W.C."/>
            <person name="Van de Peer Y."/>
            <person name="Liu Z.J."/>
        </authorList>
    </citation>
    <scope>NUCLEOTIDE SEQUENCE</scope>
    <source>
        <strain evidence="5">CP</strain>
    </source>
</reference>
<dbReference type="SUPFAM" id="SSF56112">
    <property type="entry name" value="Protein kinase-like (PK-like)"/>
    <property type="match status" value="1"/>
</dbReference>
<comment type="caution">
    <text evidence="5">The sequence shown here is derived from an EMBL/GenBank/DDBJ whole genome shotgun (WGS) entry which is preliminary data.</text>
</comment>
<feature type="region of interest" description="Disordered" evidence="3">
    <location>
        <begin position="164"/>
        <end position="186"/>
    </location>
</feature>
<keyword evidence="1" id="KW-0547">Nucleotide-binding</keyword>
<evidence type="ECO:0000313" key="6">
    <source>
        <dbReference type="Proteomes" id="UP001180020"/>
    </source>
</evidence>
<name>A0AAV9ECM6_ACOCL</name>
<evidence type="ECO:0000256" key="1">
    <source>
        <dbReference type="ARBA" id="ARBA00022741"/>
    </source>
</evidence>
<dbReference type="GO" id="GO:0004672">
    <property type="term" value="F:protein kinase activity"/>
    <property type="evidence" value="ECO:0007669"/>
    <property type="project" value="InterPro"/>
</dbReference>
<dbReference type="GO" id="GO:0005524">
    <property type="term" value="F:ATP binding"/>
    <property type="evidence" value="ECO:0007669"/>
    <property type="project" value="UniProtKB-KW"/>
</dbReference>
<dbReference type="PROSITE" id="PS00108">
    <property type="entry name" value="PROTEIN_KINASE_ST"/>
    <property type="match status" value="1"/>
</dbReference>
<dbReference type="Proteomes" id="UP001180020">
    <property type="component" value="Unassembled WGS sequence"/>
</dbReference>
<keyword evidence="5" id="KW-0418">Kinase</keyword>
<organism evidence="5 6">
    <name type="scientific">Acorus calamus</name>
    <name type="common">Sweet flag</name>
    <dbReference type="NCBI Taxonomy" id="4465"/>
    <lineage>
        <taxon>Eukaryota</taxon>
        <taxon>Viridiplantae</taxon>
        <taxon>Streptophyta</taxon>
        <taxon>Embryophyta</taxon>
        <taxon>Tracheophyta</taxon>
        <taxon>Spermatophyta</taxon>
        <taxon>Magnoliopsida</taxon>
        <taxon>Liliopsida</taxon>
        <taxon>Acoraceae</taxon>
        <taxon>Acorus</taxon>
    </lineage>
</organism>
<dbReference type="Pfam" id="PF00069">
    <property type="entry name" value="Pkinase"/>
    <property type="match status" value="1"/>
</dbReference>
<dbReference type="InterPro" id="IPR000719">
    <property type="entry name" value="Prot_kinase_dom"/>
</dbReference>
<dbReference type="InterPro" id="IPR008271">
    <property type="entry name" value="Ser/Thr_kinase_AS"/>
</dbReference>
<sequence length="207" mass="21970">MIHGDVKAMNVLLGPGFEPYLADFGLARAVDGGLKGGAAHNVAGSYGYIAPEYASMQHITEKSDVYSYGVVLLEILTGRHPLDPALPGGAHLVQWVRDHLHERCDPLDLLDARLRGRPESLVHEMVQALSIAVLCVNARPDQRPTMKDVVALLKEVRRVEAEKKCEAAEVPKDGSTGGGGGSAGSSVRSLGFKGSSNCSFGFSDSSC</sequence>
<dbReference type="Gene3D" id="1.10.510.10">
    <property type="entry name" value="Transferase(Phosphotransferase) domain 1"/>
    <property type="match status" value="1"/>
</dbReference>
<keyword evidence="5" id="KW-0675">Receptor</keyword>
<keyword evidence="6" id="KW-1185">Reference proteome</keyword>
<evidence type="ECO:0000256" key="2">
    <source>
        <dbReference type="ARBA" id="ARBA00022840"/>
    </source>
</evidence>
<proteinExistence type="predicted"/>
<accession>A0AAV9ECM6</accession>
<evidence type="ECO:0000256" key="3">
    <source>
        <dbReference type="SAM" id="MobiDB-lite"/>
    </source>
</evidence>
<gene>
    <name evidence="5" type="ORF">QJS10_CPA08g01852</name>
</gene>